<evidence type="ECO:0000313" key="1">
    <source>
        <dbReference type="Proteomes" id="UP000887565"/>
    </source>
</evidence>
<protein>
    <submittedName>
        <fullName evidence="2">Uncharacterized protein</fullName>
    </submittedName>
</protein>
<keyword evidence="1" id="KW-1185">Reference proteome</keyword>
<dbReference type="Proteomes" id="UP000887565">
    <property type="component" value="Unplaced"/>
</dbReference>
<sequence>ETHEEGRLDFSVNAGYVKNEEDADDDVFDLTTSSKNELFNNFTKNLTILDRLIKCHPIWYLPHVGRTAANHILMSQKP</sequence>
<dbReference type="WBParaSite" id="nRc.2.0.1.t14315-RA">
    <property type="protein sequence ID" value="nRc.2.0.1.t14315-RA"/>
    <property type="gene ID" value="nRc.2.0.1.g14315"/>
</dbReference>
<proteinExistence type="predicted"/>
<accession>A0A915IKG6</accession>
<evidence type="ECO:0000313" key="2">
    <source>
        <dbReference type="WBParaSite" id="nRc.2.0.1.t14315-RA"/>
    </source>
</evidence>
<dbReference type="AlphaFoldDB" id="A0A915IKG6"/>
<organism evidence="1 2">
    <name type="scientific">Romanomermis culicivorax</name>
    <name type="common">Nematode worm</name>
    <dbReference type="NCBI Taxonomy" id="13658"/>
    <lineage>
        <taxon>Eukaryota</taxon>
        <taxon>Metazoa</taxon>
        <taxon>Ecdysozoa</taxon>
        <taxon>Nematoda</taxon>
        <taxon>Enoplea</taxon>
        <taxon>Dorylaimia</taxon>
        <taxon>Mermithida</taxon>
        <taxon>Mermithoidea</taxon>
        <taxon>Mermithidae</taxon>
        <taxon>Romanomermis</taxon>
    </lineage>
</organism>
<reference evidence="2" key="1">
    <citation type="submission" date="2022-11" db="UniProtKB">
        <authorList>
            <consortium name="WormBaseParasite"/>
        </authorList>
    </citation>
    <scope>IDENTIFICATION</scope>
</reference>
<name>A0A915IKG6_ROMCU</name>